<dbReference type="AlphaFoldDB" id="K7EYD4"/>
<dbReference type="InterPro" id="IPR013106">
    <property type="entry name" value="Ig_V-set"/>
</dbReference>
<reference evidence="6" key="1">
    <citation type="submission" date="2011-10" db="EMBL/GenBank/DDBJ databases">
        <authorList>
            <consortium name="Soft-shell Turtle Genome Consortium"/>
        </authorList>
    </citation>
    <scope>NUCLEOTIDE SEQUENCE [LARGE SCALE GENOMIC DNA]</scope>
    <source>
        <strain evidence="6">Daiwa-1</strain>
    </source>
</reference>
<name>K7EYD4_PELSI</name>
<keyword evidence="2" id="KW-1064">Adaptive immunity</keyword>
<dbReference type="HOGENOM" id="CLU_077975_5_1_1"/>
<dbReference type="FunFam" id="2.60.40.10:FF:002198">
    <property type="entry name" value="Immunoglobulin heavy variable 5-2"/>
    <property type="match status" value="1"/>
</dbReference>
<organism evidence="5 6">
    <name type="scientific">Pelodiscus sinensis</name>
    <name type="common">Chinese softshell turtle</name>
    <name type="synonym">Trionyx sinensis</name>
    <dbReference type="NCBI Taxonomy" id="13735"/>
    <lineage>
        <taxon>Eukaryota</taxon>
        <taxon>Metazoa</taxon>
        <taxon>Chordata</taxon>
        <taxon>Craniata</taxon>
        <taxon>Vertebrata</taxon>
        <taxon>Euteleostomi</taxon>
        <taxon>Archelosauria</taxon>
        <taxon>Testudinata</taxon>
        <taxon>Testudines</taxon>
        <taxon>Cryptodira</taxon>
        <taxon>Trionychia</taxon>
        <taxon>Trionychidae</taxon>
        <taxon>Pelodiscus</taxon>
    </lineage>
</organism>
<sequence>SRGSLLRPLSAVSAGARAQVRLVESGGGVKRAGDSLRLSCKGSGFTFSNFTMRWFRQAPGQGPEWVATVSQPSGSKQWYSEAAKGRFTISRDNPRNTTHLQMSGLKREDSAVYYCAR</sequence>
<evidence type="ECO:0000313" key="5">
    <source>
        <dbReference type="Ensembl" id="ENSPSIP00000000794.1"/>
    </source>
</evidence>
<keyword evidence="1" id="KW-0391">Immunity</keyword>
<evidence type="ECO:0000256" key="3">
    <source>
        <dbReference type="ARBA" id="ARBA00043265"/>
    </source>
</evidence>
<dbReference type="InterPro" id="IPR007110">
    <property type="entry name" value="Ig-like_dom"/>
</dbReference>
<evidence type="ECO:0000256" key="1">
    <source>
        <dbReference type="ARBA" id="ARBA00022859"/>
    </source>
</evidence>
<dbReference type="InterPro" id="IPR050199">
    <property type="entry name" value="IgHV"/>
</dbReference>
<dbReference type="Ensembl" id="ENSPSIT00000000795.1">
    <property type="protein sequence ID" value="ENSPSIP00000000794.1"/>
    <property type="gene ID" value="ENSPSIG00000000794.1"/>
</dbReference>
<dbReference type="OMA" id="DYEMHWI"/>
<reference evidence="5" key="3">
    <citation type="submission" date="2025-08" db="UniProtKB">
        <authorList>
            <consortium name="Ensembl"/>
        </authorList>
    </citation>
    <scope>IDENTIFICATION</scope>
</reference>
<dbReference type="PROSITE" id="PS50835">
    <property type="entry name" value="IG_LIKE"/>
    <property type="match status" value="1"/>
</dbReference>
<dbReference type="GeneTree" id="ENSGT01050000244936"/>
<evidence type="ECO:0000313" key="6">
    <source>
        <dbReference type="Proteomes" id="UP000007267"/>
    </source>
</evidence>
<dbReference type="Proteomes" id="UP000007267">
    <property type="component" value="Unassembled WGS sequence"/>
</dbReference>
<dbReference type="InterPro" id="IPR013783">
    <property type="entry name" value="Ig-like_fold"/>
</dbReference>
<evidence type="ECO:0000259" key="4">
    <source>
        <dbReference type="PROSITE" id="PS50835"/>
    </source>
</evidence>
<dbReference type="SMART" id="SM00406">
    <property type="entry name" value="IGv"/>
    <property type="match status" value="1"/>
</dbReference>
<reference evidence="5" key="4">
    <citation type="submission" date="2025-09" db="UniProtKB">
        <authorList>
            <consortium name="Ensembl"/>
        </authorList>
    </citation>
    <scope>IDENTIFICATION</scope>
</reference>
<dbReference type="GO" id="GO:0002250">
    <property type="term" value="P:adaptive immune response"/>
    <property type="evidence" value="ECO:0007669"/>
    <property type="project" value="UniProtKB-KW"/>
</dbReference>
<protein>
    <recommendedName>
        <fullName evidence="4">Ig-like domain-containing protein</fullName>
    </recommendedName>
</protein>
<proteinExistence type="predicted"/>
<dbReference type="SUPFAM" id="SSF48726">
    <property type="entry name" value="Immunoglobulin"/>
    <property type="match status" value="1"/>
</dbReference>
<dbReference type="Gene3D" id="2.60.40.10">
    <property type="entry name" value="Immunoglobulins"/>
    <property type="match status" value="1"/>
</dbReference>
<accession>K7EYD4</accession>
<dbReference type="GO" id="GO:0019814">
    <property type="term" value="C:immunoglobulin complex"/>
    <property type="evidence" value="ECO:0007669"/>
    <property type="project" value="UniProtKB-KW"/>
</dbReference>
<keyword evidence="3" id="KW-1280">Immunoglobulin</keyword>
<feature type="domain" description="Ig-like" evidence="4">
    <location>
        <begin position="8"/>
        <end position="117"/>
    </location>
</feature>
<dbReference type="EMBL" id="AGCU01067679">
    <property type="status" value="NOT_ANNOTATED_CDS"/>
    <property type="molecule type" value="Genomic_DNA"/>
</dbReference>
<dbReference type="PANTHER" id="PTHR23266">
    <property type="entry name" value="IMMUNOGLOBULIN HEAVY CHAIN"/>
    <property type="match status" value="1"/>
</dbReference>
<dbReference type="InterPro" id="IPR036179">
    <property type="entry name" value="Ig-like_dom_sf"/>
</dbReference>
<dbReference type="GO" id="GO:0005576">
    <property type="term" value="C:extracellular region"/>
    <property type="evidence" value="ECO:0007669"/>
    <property type="project" value="UniProtKB-ARBA"/>
</dbReference>
<evidence type="ECO:0000256" key="2">
    <source>
        <dbReference type="ARBA" id="ARBA00023130"/>
    </source>
</evidence>
<reference evidence="6" key="2">
    <citation type="journal article" date="2013" name="Nat. Genet.">
        <title>The draft genomes of soft-shell turtle and green sea turtle yield insights into the development and evolution of the turtle-specific body plan.</title>
        <authorList>
            <person name="Wang Z."/>
            <person name="Pascual-Anaya J."/>
            <person name="Zadissa A."/>
            <person name="Li W."/>
            <person name="Niimura Y."/>
            <person name="Huang Z."/>
            <person name="Li C."/>
            <person name="White S."/>
            <person name="Xiong Z."/>
            <person name="Fang D."/>
            <person name="Wang B."/>
            <person name="Ming Y."/>
            <person name="Chen Y."/>
            <person name="Zheng Y."/>
            <person name="Kuraku S."/>
            <person name="Pignatelli M."/>
            <person name="Herrero J."/>
            <person name="Beal K."/>
            <person name="Nozawa M."/>
            <person name="Li Q."/>
            <person name="Wang J."/>
            <person name="Zhang H."/>
            <person name="Yu L."/>
            <person name="Shigenobu S."/>
            <person name="Wang J."/>
            <person name="Liu J."/>
            <person name="Flicek P."/>
            <person name="Searle S."/>
            <person name="Wang J."/>
            <person name="Kuratani S."/>
            <person name="Yin Y."/>
            <person name="Aken B."/>
            <person name="Zhang G."/>
            <person name="Irie N."/>
        </authorList>
    </citation>
    <scope>NUCLEOTIDE SEQUENCE [LARGE SCALE GENOMIC DNA]</scope>
    <source>
        <strain evidence="6">Daiwa-1</strain>
    </source>
</reference>
<keyword evidence="6" id="KW-1185">Reference proteome</keyword>
<dbReference type="Pfam" id="PF07686">
    <property type="entry name" value="V-set"/>
    <property type="match status" value="1"/>
</dbReference>